<evidence type="ECO:0000313" key="2">
    <source>
        <dbReference type="Proteomes" id="UP000692954"/>
    </source>
</evidence>
<dbReference type="Proteomes" id="UP000692954">
    <property type="component" value="Unassembled WGS sequence"/>
</dbReference>
<dbReference type="AlphaFoldDB" id="A0A8S1RM82"/>
<gene>
    <name evidence="1" type="ORF">PSON_ATCC_30995.1.T2140010</name>
</gene>
<sequence length="226" mass="26944">MMIILLKTQLQRHQIDLNSVYHPLMLIMRIFFIQDSNSFQLLVFNQKSLETTKGFSNKIKLKDKYVELLKNKLKLNDKVKKYSYLFLIWHNQTKRNKVLIVQSFSCLRADLKIIQILEYLLSIDNDYTNDHHPLQMKSFFVLFLILKIIDAILKSISTFAINGEIETQLIVIICHYCKSQWIFDIIFIGSIQFQQNYWNIIKNILSTIPSLIQIQKQVQFEYNIFN</sequence>
<name>A0A8S1RM82_9CILI</name>
<proteinExistence type="predicted"/>
<comment type="caution">
    <text evidence="1">The sequence shown here is derived from an EMBL/GenBank/DDBJ whole genome shotgun (WGS) entry which is preliminary data.</text>
</comment>
<protein>
    <submittedName>
        <fullName evidence="1">Uncharacterized protein</fullName>
    </submittedName>
</protein>
<dbReference type="EMBL" id="CAJJDN010000214">
    <property type="protein sequence ID" value="CAD8129286.1"/>
    <property type="molecule type" value="Genomic_DNA"/>
</dbReference>
<evidence type="ECO:0000313" key="1">
    <source>
        <dbReference type="EMBL" id="CAD8129286.1"/>
    </source>
</evidence>
<reference evidence="1" key="1">
    <citation type="submission" date="2021-01" db="EMBL/GenBank/DDBJ databases">
        <authorList>
            <consortium name="Genoscope - CEA"/>
            <person name="William W."/>
        </authorList>
    </citation>
    <scope>NUCLEOTIDE SEQUENCE</scope>
</reference>
<organism evidence="1 2">
    <name type="scientific">Paramecium sonneborni</name>
    <dbReference type="NCBI Taxonomy" id="65129"/>
    <lineage>
        <taxon>Eukaryota</taxon>
        <taxon>Sar</taxon>
        <taxon>Alveolata</taxon>
        <taxon>Ciliophora</taxon>
        <taxon>Intramacronucleata</taxon>
        <taxon>Oligohymenophorea</taxon>
        <taxon>Peniculida</taxon>
        <taxon>Parameciidae</taxon>
        <taxon>Paramecium</taxon>
    </lineage>
</organism>
<accession>A0A8S1RM82</accession>
<keyword evidence="2" id="KW-1185">Reference proteome</keyword>